<comment type="caution">
    <text evidence="1">The sequence shown here is derived from an EMBL/GenBank/DDBJ whole genome shotgun (WGS) entry which is preliminary data.</text>
</comment>
<proteinExistence type="predicted"/>
<organism evidence="1 2">
    <name type="scientific">Peptoniphilus duerdenii ATCC BAA-1640</name>
    <dbReference type="NCBI Taxonomy" id="862517"/>
    <lineage>
        <taxon>Bacteria</taxon>
        <taxon>Bacillati</taxon>
        <taxon>Bacillota</taxon>
        <taxon>Tissierellia</taxon>
        <taxon>Tissierellales</taxon>
        <taxon>Peptoniphilaceae</taxon>
        <taxon>Peptoniphilus</taxon>
    </lineage>
</organism>
<dbReference type="Proteomes" id="UP000003280">
    <property type="component" value="Unassembled WGS sequence"/>
</dbReference>
<evidence type="ECO:0000313" key="2">
    <source>
        <dbReference type="Proteomes" id="UP000003280"/>
    </source>
</evidence>
<name>E0NNC8_9FIRM</name>
<keyword evidence="2" id="KW-1185">Reference proteome</keyword>
<dbReference type="AlphaFoldDB" id="E0NNC8"/>
<evidence type="ECO:0000313" key="1">
    <source>
        <dbReference type="EMBL" id="EFM24801.1"/>
    </source>
</evidence>
<dbReference type="HOGENOM" id="CLU_2863894_0_0_9"/>
<sequence>MKELRAYWYTVLGTAKVIGIVKVDTGYEDKYYIGIADGEDENRDIQQILDYGSRFYPGIFAEKR</sequence>
<protein>
    <submittedName>
        <fullName evidence="1">Uncharacterized protein</fullName>
    </submittedName>
</protein>
<dbReference type="RefSeq" id="WP_008902442.1">
    <property type="nucleotide sequence ID" value="NZ_GL397071.1"/>
</dbReference>
<dbReference type="EMBL" id="AEEH01000048">
    <property type="protein sequence ID" value="EFM24801.1"/>
    <property type="molecule type" value="Genomic_DNA"/>
</dbReference>
<accession>E0NNC8</accession>
<gene>
    <name evidence="1" type="ORF">HMPREF9225_1667</name>
</gene>
<dbReference type="STRING" id="862517.HMPREF9225_1667"/>
<reference evidence="1 2" key="1">
    <citation type="submission" date="2010-07" db="EMBL/GenBank/DDBJ databases">
        <authorList>
            <person name="Muzny D."/>
            <person name="Qin X."/>
            <person name="Deng J."/>
            <person name="Jiang H."/>
            <person name="Liu Y."/>
            <person name="Qu J."/>
            <person name="Song X.-Z."/>
            <person name="Zhang L."/>
            <person name="Thornton R."/>
            <person name="Coyle M."/>
            <person name="Francisco L."/>
            <person name="Jackson L."/>
            <person name="Javaid M."/>
            <person name="Korchina V."/>
            <person name="Kovar C."/>
            <person name="Mata R."/>
            <person name="Mathew T."/>
            <person name="Ngo R."/>
            <person name="Nguyen L."/>
            <person name="Nguyen N."/>
            <person name="Okwuonu G."/>
            <person name="Ongeri F."/>
            <person name="Pham C."/>
            <person name="Simmons D."/>
            <person name="Wilczek-Boney K."/>
            <person name="Hale W."/>
            <person name="Jakkamsetti A."/>
            <person name="Pham P."/>
            <person name="Ruth R."/>
            <person name="San Lucas F."/>
            <person name="Warren J."/>
            <person name="Zhang J."/>
            <person name="Zhao Z."/>
            <person name="Zhou C."/>
            <person name="Zhu D."/>
            <person name="Lee S."/>
            <person name="Bess C."/>
            <person name="Blankenburg K."/>
            <person name="Forbes L."/>
            <person name="Fu Q."/>
            <person name="Gubbala S."/>
            <person name="Hirani K."/>
            <person name="Jayaseelan J.C."/>
            <person name="Lara F."/>
            <person name="Munidasa M."/>
            <person name="Palculict T."/>
            <person name="Patil S."/>
            <person name="Pu L.-L."/>
            <person name="Saada N."/>
            <person name="Tang L."/>
            <person name="Weissenberger G."/>
            <person name="Zhu Y."/>
            <person name="Hemphill L."/>
            <person name="Shang Y."/>
            <person name="Youmans B."/>
            <person name="Ayvaz T."/>
            <person name="Ross M."/>
            <person name="Santibanez J."/>
            <person name="Aqrawi P."/>
            <person name="Gross S."/>
            <person name="Joshi V."/>
            <person name="Fowler G."/>
            <person name="Nazareth L."/>
            <person name="Reid J."/>
            <person name="Worley K."/>
            <person name="Petrosino J."/>
            <person name="Highlander S."/>
            <person name="Gibbs R."/>
        </authorList>
    </citation>
    <scope>NUCLEOTIDE SEQUENCE [LARGE SCALE GENOMIC DNA]</scope>
    <source>
        <strain evidence="1 2">ATCC BAA-1640</strain>
    </source>
</reference>
<dbReference type="OrthoDB" id="9762933at2"/>